<evidence type="ECO:0000259" key="7">
    <source>
        <dbReference type="SMART" id="SM00841"/>
    </source>
</evidence>
<feature type="domain" description="Translation elongation factor P/YeiP central" evidence="8">
    <location>
        <begin position="72"/>
        <end position="126"/>
    </location>
</feature>
<keyword evidence="4" id="KW-0963">Cytoplasm</keyword>
<dbReference type="FunFam" id="2.40.50.140:FF:000009">
    <property type="entry name" value="Elongation factor P"/>
    <property type="match status" value="1"/>
</dbReference>
<keyword evidence="5 9" id="KW-0251">Elongation factor</keyword>
<dbReference type="Pfam" id="PF09285">
    <property type="entry name" value="Elong-fact-P_C"/>
    <property type="match status" value="1"/>
</dbReference>
<feature type="domain" description="Elongation factor P C-terminal" evidence="7">
    <location>
        <begin position="134"/>
        <end position="190"/>
    </location>
</feature>
<comment type="pathway">
    <text evidence="2">Protein biosynthesis; polypeptide chain elongation.</text>
</comment>
<dbReference type="HAMAP" id="MF_00141">
    <property type="entry name" value="EF_P"/>
    <property type="match status" value="1"/>
</dbReference>
<dbReference type="NCBIfam" id="TIGR00038">
    <property type="entry name" value="efp"/>
    <property type="match status" value="1"/>
</dbReference>
<dbReference type="AlphaFoldDB" id="A0A1J5PIR6"/>
<dbReference type="GO" id="GO:0043043">
    <property type="term" value="P:peptide biosynthetic process"/>
    <property type="evidence" value="ECO:0007669"/>
    <property type="project" value="InterPro"/>
</dbReference>
<dbReference type="CDD" id="cd05794">
    <property type="entry name" value="S1_EF-P_repeat_2"/>
    <property type="match status" value="1"/>
</dbReference>
<dbReference type="InterPro" id="IPR001059">
    <property type="entry name" value="Transl_elong_P/YeiP_cen"/>
</dbReference>
<dbReference type="Pfam" id="PF01132">
    <property type="entry name" value="EFP"/>
    <property type="match status" value="1"/>
</dbReference>
<dbReference type="Gene3D" id="2.40.50.140">
    <property type="entry name" value="Nucleic acid-binding proteins"/>
    <property type="match status" value="2"/>
</dbReference>
<dbReference type="PIRSF" id="PIRSF005901">
    <property type="entry name" value="EF-P"/>
    <property type="match status" value="1"/>
</dbReference>
<dbReference type="InterPro" id="IPR008991">
    <property type="entry name" value="Translation_prot_SH3-like_sf"/>
</dbReference>
<comment type="subcellular location">
    <subcellularLocation>
        <location evidence="1">Cytoplasm</location>
    </subcellularLocation>
</comment>
<protein>
    <submittedName>
        <fullName evidence="9">Elongation factor P</fullName>
    </submittedName>
</protein>
<dbReference type="InterPro" id="IPR015365">
    <property type="entry name" value="Elong-fact-P_C"/>
</dbReference>
<proteinExistence type="inferred from homology"/>
<dbReference type="PANTHER" id="PTHR30053">
    <property type="entry name" value="ELONGATION FACTOR P"/>
    <property type="match status" value="1"/>
</dbReference>
<evidence type="ECO:0000256" key="4">
    <source>
        <dbReference type="ARBA" id="ARBA00022490"/>
    </source>
</evidence>
<dbReference type="InterPro" id="IPR013185">
    <property type="entry name" value="Transl_elong_KOW-like"/>
</dbReference>
<keyword evidence="6" id="KW-0648">Protein biosynthesis</keyword>
<gene>
    <name evidence="9" type="primary">efp_17</name>
    <name evidence="9" type="ORF">GALL_549980</name>
</gene>
<dbReference type="Gene3D" id="2.30.30.30">
    <property type="match status" value="1"/>
</dbReference>
<dbReference type="SUPFAM" id="SSF50104">
    <property type="entry name" value="Translation proteins SH3-like domain"/>
    <property type="match status" value="1"/>
</dbReference>
<comment type="similarity">
    <text evidence="3">Belongs to the elongation factor P family.</text>
</comment>
<dbReference type="Pfam" id="PF08207">
    <property type="entry name" value="EFP_N"/>
    <property type="match status" value="1"/>
</dbReference>
<dbReference type="InterPro" id="IPR011768">
    <property type="entry name" value="Transl_elongation_fac_P"/>
</dbReference>
<dbReference type="GO" id="GO:0003746">
    <property type="term" value="F:translation elongation factor activity"/>
    <property type="evidence" value="ECO:0007669"/>
    <property type="project" value="UniProtKB-KW"/>
</dbReference>
<dbReference type="SMART" id="SM00841">
    <property type="entry name" value="Elong-fact-P_C"/>
    <property type="match status" value="1"/>
</dbReference>
<evidence type="ECO:0000256" key="3">
    <source>
        <dbReference type="ARBA" id="ARBA00009479"/>
    </source>
</evidence>
<dbReference type="InterPro" id="IPR014722">
    <property type="entry name" value="Rib_uL2_dom2"/>
</dbReference>
<dbReference type="FunFam" id="2.40.50.140:FF:000004">
    <property type="entry name" value="Elongation factor P"/>
    <property type="match status" value="1"/>
</dbReference>
<evidence type="ECO:0000259" key="8">
    <source>
        <dbReference type="SMART" id="SM01185"/>
    </source>
</evidence>
<dbReference type="SMART" id="SM01185">
    <property type="entry name" value="EFP"/>
    <property type="match status" value="1"/>
</dbReference>
<dbReference type="UniPathway" id="UPA00345"/>
<dbReference type="PROSITE" id="PS01275">
    <property type="entry name" value="EFP"/>
    <property type="match status" value="1"/>
</dbReference>
<evidence type="ECO:0000313" key="9">
    <source>
        <dbReference type="EMBL" id="OIQ63461.1"/>
    </source>
</evidence>
<reference evidence="9" key="1">
    <citation type="submission" date="2016-10" db="EMBL/GenBank/DDBJ databases">
        <title>Sequence of Gallionella enrichment culture.</title>
        <authorList>
            <person name="Poehlein A."/>
            <person name="Muehling M."/>
            <person name="Daniel R."/>
        </authorList>
    </citation>
    <scope>NUCLEOTIDE SEQUENCE</scope>
</reference>
<dbReference type="EMBL" id="MLJW01008991">
    <property type="protein sequence ID" value="OIQ63461.1"/>
    <property type="molecule type" value="Genomic_DNA"/>
</dbReference>
<dbReference type="InterPro" id="IPR020599">
    <property type="entry name" value="Transl_elong_fac_P/YeiP"/>
</dbReference>
<dbReference type="InterPro" id="IPR013852">
    <property type="entry name" value="Transl_elong_P/YeiP_CS"/>
</dbReference>
<comment type="caution">
    <text evidence="9">The sequence shown here is derived from an EMBL/GenBank/DDBJ whole genome shotgun (WGS) entry which is preliminary data.</text>
</comment>
<sequence>MAALIEAITIKRKMFFEFEDTPYHCLDVEISTPTARGGQTLVRLKMRNLLTRAVFDKTFKAGDKFKEPDLALAPASYLYTDGDGSHFMDQETYETHSLNGDMVGNALDYLLEGQLVQIQKFNGNPIVLQLPQQVELAVTYTEPGARGDTASGNVTKPAKLETGIEIKVPLFIKEGEKVKVSTETGEFAGRA</sequence>
<evidence type="ECO:0000256" key="1">
    <source>
        <dbReference type="ARBA" id="ARBA00004496"/>
    </source>
</evidence>
<dbReference type="SUPFAM" id="SSF50249">
    <property type="entry name" value="Nucleic acid-binding proteins"/>
    <property type="match status" value="2"/>
</dbReference>
<dbReference type="CDD" id="cd04470">
    <property type="entry name" value="S1_EF-P_repeat_1"/>
    <property type="match status" value="1"/>
</dbReference>
<dbReference type="PANTHER" id="PTHR30053:SF14">
    <property type="entry name" value="TRANSLATION ELONGATION FACTOR KOW-LIKE DOMAIN-CONTAINING PROTEIN"/>
    <property type="match status" value="1"/>
</dbReference>
<evidence type="ECO:0000256" key="6">
    <source>
        <dbReference type="ARBA" id="ARBA00022917"/>
    </source>
</evidence>
<dbReference type="InterPro" id="IPR012340">
    <property type="entry name" value="NA-bd_OB-fold"/>
</dbReference>
<dbReference type="NCBIfam" id="NF001810">
    <property type="entry name" value="PRK00529.1"/>
    <property type="match status" value="1"/>
</dbReference>
<evidence type="ECO:0000256" key="2">
    <source>
        <dbReference type="ARBA" id="ARBA00004815"/>
    </source>
</evidence>
<organism evidence="9">
    <name type="scientific">mine drainage metagenome</name>
    <dbReference type="NCBI Taxonomy" id="410659"/>
    <lineage>
        <taxon>unclassified sequences</taxon>
        <taxon>metagenomes</taxon>
        <taxon>ecological metagenomes</taxon>
    </lineage>
</organism>
<accession>A0A1J5PIR6</accession>
<name>A0A1J5PIR6_9ZZZZ</name>
<evidence type="ECO:0000256" key="5">
    <source>
        <dbReference type="ARBA" id="ARBA00022768"/>
    </source>
</evidence>
<dbReference type="GO" id="GO:0005829">
    <property type="term" value="C:cytosol"/>
    <property type="evidence" value="ECO:0007669"/>
    <property type="project" value="UniProtKB-ARBA"/>
</dbReference>